<evidence type="ECO:0000256" key="2">
    <source>
        <dbReference type="SAM" id="MobiDB-lite"/>
    </source>
</evidence>
<reference evidence="3" key="1">
    <citation type="submission" date="2023-04" db="EMBL/GenBank/DDBJ databases">
        <authorList>
            <person name="Vijverberg K."/>
            <person name="Xiong W."/>
            <person name="Schranz E."/>
        </authorList>
    </citation>
    <scope>NUCLEOTIDE SEQUENCE</scope>
</reference>
<protein>
    <submittedName>
        <fullName evidence="3">Uncharacterized protein</fullName>
    </submittedName>
</protein>
<feature type="coiled-coil region" evidence="1">
    <location>
        <begin position="125"/>
        <end position="212"/>
    </location>
</feature>
<evidence type="ECO:0000256" key="1">
    <source>
        <dbReference type="SAM" id="Coils"/>
    </source>
</evidence>
<organism evidence="3 4">
    <name type="scientific">Lactuca saligna</name>
    <name type="common">Willowleaf lettuce</name>
    <dbReference type="NCBI Taxonomy" id="75948"/>
    <lineage>
        <taxon>Eukaryota</taxon>
        <taxon>Viridiplantae</taxon>
        <taxon>Streptophyta</taxon>
        <taxon>Embryophyta</taxon>
        <taxon>Tracheophyta</taxon>
        <taxon>Spermatophyta</taxon>
        <taxon>Magnoliopsida</taxon>
        <taxon>eudicotyledons</taxon>
        <taxon>Gunneridae</taxon>
        <taxon>Pentapetalae</taxon>
        <taxon>asterids</taxon>
        <taxon>campanulids</taxon>
        <taxon>Asterales</taxon>
        <taxon>Asteraceae</taxon>
        <taxon>Cichorioideae</taxon>
        <taxon>Cichorieae</taxon>
        <taxon>Lactucinae</taxon>
        <taxon>Lactuca</taxon>
    </lineage>
</organism>
<dbReference type="EMBL" id="OX465078">
    <property type="protein sequence ID" value="CAI9271633.1"/>
    <property type="molecule type" value="Genomic_DNA"/>
</dbReference>
<evidence type="ECO:0000313" key="4">
    <source>
        <dbReference type="Proteomes" id="UP001177003"/>
    </source>
</evidence>
<dbReference type="Proteomes" id="UP001177003">
    <property type="component" value="Chromosome 2"/>
</dbReference>
<feature type="region of interest" description="Disordered" evidence="2">
    <location>
        <begin position="1"/>
        <end position="86"/>
    </location>
</feature>
<evidence type="ECO:0000313" key="3">
    <source>
        <dbReference type="EMBL" id="CAI9271633.1"/>
    </source>
</evidence>
<name>A0AA35W0U6_LACSI</name>
<keyword evidence="4" id="KW-1185">Reference proteome</keyword>
<feature type="compositionally biased region" description="Basic and acidic residues" evidence="2">
    <location>
        <begin position="36"/>
        <end position="54"/>
    </location>
</feature>
<proteinExistence type="predicted"/>
<dbReference type="AlphaFoldDB" id="A0AA35W0U6"/>
<keyword evidence="1" id="KW-0175">Coiled coil</keyword>
<feature type="compositionally biased region" description="Basic residues" evidence="2">
    <location>
        <begin position="59"/>
        <end position="69"/>
    </location>
</feature>
<accession>A0AA35W0U6</accession>
<sequence>MIAPIYASSNVLQQYRKHPSSGPRDLTPAMVCSIDEADKPAKRGNKPETHKEAQVSKPIKGKTPRKRKSDKAVTSPPQPKKLKKPAWRLILQSLSDSDSKSKLEATRQAIEAANTSLYANFNDQLTQLEAELAVENCIMDELDRRTSQLKMKNYKLRTANTELNDLNSEKEVIRTSVDDKINLSENELEEKLKKQQAELEQKRKETELLEKKISMFPVCIAVSL</sequence>
<gene>
    <name evidence="3" type="ORF">LSALG_LOCUS11898</name>
</gene>